<reference evidence="1" key="1">
    <citation type="submission" date="2023-08" db="EMBL/GenBank/DDBJ databases">
        <authorList>
            <person name="Alioto T."/>
            <person name="Alioto T."/>
            <person name="Gomez Garrido J."/>
        </authorList>
    </citation>
    <scope>NUCLEOTIDE SEQUENCE</scope>
</reference>
<evidence type="ECO:0000313" key="1">
    <source>
        <dbReference type="EMBL" id="CAI9722011.1"/>
    </source>
</evidence>
<name>A0AA36ATG2_OCTVU</name>
<organism evidence="1 2">
    <name type="scientific">Octopus vulgaris</name>
    <name type="common">Common octopus</name>
    <dbReference type="NCBI Taxonomy" id="6645"/>
    <lineage>
        <taxon>Eukaryota</taxon>
        <taxon>Metazoa</taxon>
        <taxon>Spiralia</taxon>
        <taxon>Lophotrochozoa</taxon>
        <taxon>Mollusca</taxon>
        <taxon>Cephalopoda</taxon>
        <taxon>Coleoidea</taxon>
        <taxon>Octopodiformes</taxon>
        <taxon>Octopoda</taxon>
        <taxon>Incirrata</taxon>
        <taxon>Octopodidae</taxon>
        <taxon>Octopus</taxon>
    </lineage>
</organism>
<dbReference type="EMBL" id="OX597817">
    <property type="protein sequence ID" value="CAI9722011.1"/>
    <property type="molecule type" value="Genomic_DNA"/>
</dbReference>
<accession>A0AA36ATG2</accession>
<protein>
    <submittedName>
        <fullName evidence="1">Uncharacterized protein</fullName>
    </submittedName>
</protein>
<dbReference type="AlphaFoldDB" id="A0AA36ATG2"/>
<dbReference type="Proteomes" id="UP001162480">
    <property type="component" value="Chromosome 4"/>
</dbReference>
<sequence>MFSGYRNMKLLVFCDSDDSMTHPVCILMAVIVRIKPHQLLSTATWVYNTLDITFDDVTKSDVPEFNNVVSRQCHPK</sequence>
<evidence type="ECO:0000313" key="2">
    <source>
        <dbReference type="Proteomes" id="UP001162480"/>
    </source>
</evidence>
<keyword evidence="2" id="KW-1185">Reference proteome</keyword>
<proteinExistence type="predicted"/>
<gene>
    <name evidence="1" type="ORF">OCTVUL_1B002558</name>
</gene>